<dbReference type="RefSeq" id="WP_121101749.1">
    <property type="nucleotide sequence ID" value="NZ_RBII01000002.1"/>
</dbReference>
<organism evidence="2 3">
    <name type="scientific">Litorimonas taeanensis</name>
    <dbReference type="NCBI Taxonomy" id="568099"/>
    <lineage>
        <taxon>Bacteria</taxon>
        <taxon>Pseudomonadati</taxon>
        <taxon>Pseudomonadota</taxon>
        <taxon>Alphaproteobacteria</taxon>
        <taxon>Maricaulales</taxon>
        <taxon>Robiginitomaculaceae</taxon>
    </lineage>
</organism>
<evidence type="ECO:0000313" key="2">
    <source>
        <dbReference type="EMBL" id="RKQ69298.1"/>
    </source>
</evidence>
<dbReference type="InParanoid" id="A0A420WE87"/>
<keyword evidence="3" id="KW-1185">Reference proteome</keyword>
<protein>
    <submittedName>
        <fullName evidence="2">Uncharacterized protein</fullName>
    </submittedName>
</protein>
<dbReference type="AlphaFoldDB" id="A0A420WE87"/>
<dbReference type="Proteomes" id="UP000282211">
    <property type="component" value="Unassembled WGS sequence"/>
</dbReference>
<feature type="chain" id="PRO_5019119248" evidence="1">
    <location>
        <begin position="29"/>
        <end position="176"/>
    </location>
</feature>
<feature type="signal peptide" evidence="1">
    <location>
        <begin position="1"/>
        <end position="28"/>
    </location>
</feature>
<reference evidence="2 3" key="1">
    <citation type="submission" date="2018-10" db="EMBL/GenBank/DDBJ databases">
        <title>Genomic Encyclopedia of Type Strains, Phase IV (KMG-IV): sequencing the most valuable type-strain genomes for metagenomic binning, comparative biology and taxonomic classification.</title>
        <authorList>
            <person name="Goeker M."/>
        </authorList>
    </citation>
    <scope>NUCLEOTIDE SEQUENCE [LARGE SCALE GENOMIC DNA]</scope>
    <source>
        <strain evidence="2 3">DSM 22008</strain>
    </source>
</reference>
<evidence type="ECO:0000256" key="1">
    <source>
        <dbReference type="SAM" id="SignalP"/>
    </source>
</evidence>
<evidence type="ECO:0000313" key="3">
    <source>
        <dbReference type="Proteomes" id="UP000282211"/>
    </source>
</evidence>
<keyword evidence="1" id="KW-0732">Signal</keyword>
<name>A0A420WE87_9PROT</name>
<proteinExistence type="predicted"/>
<sequence>MKTRHKYNLLVGFTSLLTTLILPTAVTANDAPPFTKVEAVQKKFPLISKTFYYEKTAASSKVIDMRARKSVETYKHVKPVIHLGLVDTKAVIEPVQSKPGFIAAKFDDKAFQEDLNINYSLDGLDGVYFGMPDRSEYEDEQIQKHKLNFVRKATMPEGRYTEPLYTVAGTGLKTEF</sequence>
<accession>A0A420WE87</accession>
<dbReference type="EMBL" id="RBII01000002">
    <property type="protein sequence ID" value="RKQ69298.1"/>
    <property type="molecule type" value="Genomic_DNA"/>
</dbReference>
<comment type="caution">
    <text evidence="2">The sequence shown here is derived from an EMBL/GenBank/DDBJ whole genome shotgun (WGS) entry which is preliminary data.</text>
</comment>
<gene>
    <name evidence="2" type="ORF">DES40_2097</name>
</gene>